<proteinExistence type="predicted"/>
<reference evidence="3" key="1">
    <citation type="submission" date="2017-11" db="EMBL/GenBank/DDBJ databases">
        <authorList>
            <person name="Lima N.C."/>
            <person name="Parody-Merino A.M."/>
            <person name="Battley P.F."/>
            <person name="Fidler A.E."/>
            <person name="Prosdocimi F."/>
        </authorList>
    </citation>
    <scope>NUCLEOTIDE SEQUENCE [LARGE SCALE GENOMIC DNA]</scope>
</reference>
<name>A0A2I0TG24_LIMLA</name>
<feature type="compositionally biased region" description="Basic and acidic residues" evidence="1">
    <location>
        <begin position="60"/>
        <end position="72"/>
    </location>
</feature>
<reference evidence="3" key="2">
    <citation type="submission" date="2017-12" db="EMBL/GenBank/DDBJ databases">
        <title>Genome sequence of the Bar-tailed Godwit (Limosa lapponica baueri).</title>
        <authorList>
            <person name="Lima N.C.B."/>
            <person name="Parody-Merino A.M."/>
            <person name="Battley P.F."/>
            <person name="Fidler A.E."/>
            <person name="Prosdocimi F."/>
        </authorList>
    </citation>
    <scope>NUCLEOTIDE SEQUENCE [LARGE SCALE GENOMIC DNA]</scope>
</reference>
<dbReference type="AlphaFoldDB" id="A0A2I0TG24"/>
<evidence type="ECO:0000256" key="1">
    <source>
        <dbReference type="SAM" id="MobiDB-lite"/>
    </source>
</evidence>
<accession>A0A2I0TG24</accession>
<evidence type="ECO:0000313" key="2">
    <source>
        <dbReference type="EMBL" id="PKU32750.1"/>
    </source>
</evidence>
<evidence type="ECO:0000313" key="3">
    <source>
        <dbReference type="Proteomes" id="UP000233556"/>
    </source>
</evidence>
<gene>
    <name evidence="2" type="ORF">llap_16944</name>
</gene>
<feature type="region of interest" description="Disordered" evidence="1">
    <location>
        <begin position="41"/>
        <end position="72"/>
    </location>
</feature>
<organism evidence="2 3">
    <name type="scientific">Limosa lapponica baueri</name>
    <dbReference type="NCBI Taxonomy" id="1758121"/>
    <lineage>
        <taxon>Eukaryota</taxon>
        <taxon>Metazoa</taxon>
        <taxon>Chordata</taxon>
        <taxon>Craniata</taxon>
        <taxon>Vertebrata</taxon>
        <taxon>Euteleostomi</taxon>
        <taxon>Archelosauria</taxon>
        <taxon>Archosauria</taxon>
        <taxon>Dinosauria</taxon>
        <taxon>Saurischia</taxon>
        <taxon>Theropoda</taxon>
        <taxon>Coelurosauria</taxon>
        <taxon>Aves</taxon>
        <taxon>Neognathae</taxon>
        <taxon>Neoaves</taxon>
        <taxon>Charadriiformes</taxon>
        <taxon>Scolopacidae</taxon>
        <taxon>Limosa</taxon>
    </lineage>
</organism>
<dbReference type="Proteomes" id="UP000233556">
    <property type="component" value="Unassembled WGS sequence"/>
</dbReference>
<dbReference type="EMBL" id="KZ510899">
    <property type="protein sequence ID" value="PKU32750.1"/>
    <property type="molecule type" value="Genomic_DNA"/>
</dbReference>
<sequence>MSCKNLMAVRDSDYSEAFKLLESIDRTWPAQRSITAIMQELRNSSSRANGAQGKNPAQELPRDESPQKRKDLLKASQAQTCRFFQRGLDRCSLLEQELHLAAVPAWGGASPEHPHLESPNQNRFYP</sequence>
<keyword evidence="3" id="KW-1185">Reference proteome</keyword>
<feature type="region of interest" description="Disordered" evidence="1">
    <location>
        <begin position="106"/>
        <end position="126"/>
    </location>
</feature>
<protein>
    <submittedName>
        <fullName evidence="2">Uncharacterized protein</fullName>
    </submittedName>
</protein>